<sequence>MKSILFFQYAATGEGWRTEIRFCNQSRLSDEQAIEQFKQKHHEYFHCGIEMHDIDEAKEDKRFLQHLQEHVPALHRYVVGNRGCLIDIDYVHYVNFS</sequence>
<evidence type="ECO:0000313" key="1">
    <source>
        <dbReference type="EMBL" id="AMM43998.1"/>
    </source>
</evidence>
<organism evidence="1 2">
    <name type="scientific">Pectobacterium phage vB_PcaM_CBB</name>
    <dbReference type="NCBI Taxonomy" id="2772511"/>
    <lineage>
        <taxon>Viruses</taxon>
        <taxon>Duplodnaviria</taxon>
        <taxon>Heunggongvirae</taxon>
        <taxon>Uroviricota</taxon>
        <taxon>Caudoviricetes</taxon>
        <taxon>Mimasvirus</taxon>
        <taxon>Mimasvirus CBB</taxon>
    </lineage>
</organism>
<reference evidence="2" key="1">
    <citation type="submission" date="2016-01" db="EMBL/GenBank/DDBJ databases">
        <title>Isolation and Characterization of Enterobacteria phage CBB.</title>
        <authorList>
            <person name="Buttimer C.T.H."/>
            <person name="Hendrix H."/>
            <person name="Alexandre H."/>
            <person name="O'Mahony J."/>
            <person name="Lavigne R."/>
            <person name="Coffey A."/>
        </authorList>
    </citation>
    <scope>NUCLEOTIDE SEQUENCE [LARGE SCALE GENOMIC DNA]</scope>
</reference>
<accession>A0A1L2CVE7</accession>
<gene>
    <name evidence="1" type="ORF">CBB_435</name>
</gene>
<proteinExistence type="predicted"/>
<dbReference type="Proteomes" id="UP000223891">
    <property type="component" value="Segment"/>
</dbReference>
<evidence type="ECO:0000313" key="2">
    <source>
        <dbReference type="Proteomes" id="UP000223891"/>
    </source>
</evidence>
<dbReference type="EMBL" id="KU574722">
    <property type="protein sequence ID" value="AMM43998.1"/>
    <property type="molecule type" value="Genomic_DNA"/>
</dbReference>
<keyword evidence="2" id="KW-1185">Reference proteome</keyword>
<name>A0A1L2CVE7_9CAUD</name>
<protein>
    <submittedName>
        <fullName evidence="1">Uncharacterized protein</fullName>
    </submittedName>
</protein>